<feature type="compositionally biased region" description="Low complexity" evidence="4">
    <location>
        <begin position="392"/>
        <end position="409"/>
    </location>
</feature>
<feature type="repeat" description="ANK" evidence="3">
    <location>
        <begin position="416"/>
        <end position="448"/>
    </location>
</feature>
<dbReference type="CDD" id="cd17720">
    <property type="entry name" value="BRCT_Bard1_rpt2"/>
    <property type="match status" value="1"/>
</dbReference>
<dbReference type="SMART" id="SM00248">
    <property type="entry name" value="ANK"/>
    <property type="match status" value="3"/>
</dbReference>
<evidence type="ECO:0000313" key="7">
    <source>
        <dbReference type="Proteomes" id="UP001591681"/>
    </source>
</evidence>
<dbReference type="InterPro" id="IPR002110">
    <property type="entry name" value="Ankyrin_rpt"/>
</dbReference>
<evidence type="ECO:0000256" key="3">
    <source>
        <dbReference type="PROSITE-ProRule" id="PRU00023"/>
    </source>
</evidence>
<dbReference type="Gene3D" id="1.25.40.20">
    <property type="entry name" value="Ankyrin repeat-containing domain"/>
    <property type="match status" value="1"/>
</dbReference>
<reference evidence="6 7" key="1">
    <citation type="submission" date="2024-09" db="EMBL/GenBank/DDBJ databases">
        <title>A chromosome-level genome assembly of Gray's grenadier anchovy, Coilia grayii.</title>
        <authorList>
            <person name="Fu Z."/>
        </authorList>
    </citation>
    <scope>NUCLEOTIDE SEQUENCE [LARGE SCALE GENOMIC DNA]</scope>
    <source>
        <strain evidence="6">G4</strain>
        <tissue evidence="6">Muscle</tissue>
    </source>
</reference>
<evidence type="ECO:0000313" key="6">
    <source>
        <dbReference type="EMBL" id="KAL2081578.1"/>
    </source>
</evidence>
<keyword evidence="2 3" id="KW-0040">ANK repeat</keyword>
<dbReference type="InterPro" id="IPR013083">
    <property type="entry name" value="Znf_RING/FYVE/PHD"/>
</dbReference>
<dbReference type="Gene3D" id="3.30.40.10">
    <property type="entry name" value="Zinc/RING finger domain, C3HC4 (zinc finger)"/>
    <property type="match status" value="1"/>
</dbReference>
<dbReference type="PANTHER" id="PTHR24171">
    <property type="entry name" value="ANKYRIN REPEAT DOMAIN-CONTAINING PROTEIN 39-RELATED"/>
    <property type="match status" value="1"/>
</dbReference>
<protein>
    <recommendedName>
        <fullName evidence="5">BRCT domain-containing protein</fullName>
    </recommendedName>
</protein>
<feature type="compositionally biased region" description="Low complexity" evidence="4">
    <location>
        <begin position="541"/>
        <end position="553"/>
    </location>
</feature>
<feature type="compositionally biased region" description="Basic residues" evidence="4">
    <location>
        <begin position="308"/>
        <end position="318"/>
    </location>
</feature>
<dbReference type="SUPFAM" id="SSF57850">
    <property type="entry name" value="RING/U-box"/>
    <property type="match status" value="1"/>
</dbReference>
<keyword evidence="1" id="KW-0677">Repeat</keyword>
<feature type="compositionally biased region" description="Basic residues" evidence="4">
    <location>
        <begin position="162"/>
        <end position="176"/>
    </location>
</feature>
<dbReference type="SUPFAM" id="SSF52113">
    <property type="entry name" value="BRCT domain"/>
    <property type="match status" value="2"/>
</dbReference>
<organism evidence="6 7">
    <name type="scientific">Coilia grayii</name>
    <name type="common">Gray's grenadier anchovy</name>
    <dbReference type="NCBI Taxonomy" id="363190"/>
    <lineage>
        <taxon>Eukaryota</taxon>
        <taxon>Metazoa</taxon>
        <taxon>Chordata</taxon>
        <taxon>Craniata</taxon>
        <taxon>Vertebrata</taxon>
        <taxon>Euteleostomi</taxon>
        <taxon>Actinopterygii</taxon>
        <taxon>Neopterygii</taxon>
        <taxon>Teleostei</taxon>
        <taxon>Clupei</taxon>
        <taxon>Clupeiformes</taxon>
        <taxon>Clupeoidei</taxon>
        <taxon>Engraulidae</taxon>
        <taxon>Coilinae</taxon>
        <taxon>Coilia</taxon>
    </lineage>
</organism>
<comment type="caution">
    <text evidence="6">The sequence shown here is derived from an EMBL/GenBank/DDBJ whole genome shotgun (WGS) entry which is preliminary data.</text>
</comment>
<dbReference type="Pfam" id="PF12796">
    <property type="entry name" value="Ank_2"/>
    <property type="match status" value="1"/>
</dbReference>
<dbReference type="InterPro" id="IPR001357">
    <property type="entry name" value="BRCT_dom"/>
</dbReference>
<dbReference type="InterPro" id="IPR039503">
    <property type="entry name" value="BARD1_Znf-RING"/>
</dbReference>
<dbReference type="InterPro" id="IPR036420">
    <property type="entry name" value="BRCT_dom_sf"/>
</dbReference>
<dbReference type="SMART" id="SM00292">
    <property type="entry name" value="BRCT"/>
    <property type="match status" value="2"/>
</dbReference>
<feature type="repeat" description="ANK" evidence="3">
    <location>
        <begin position="449"/>
        <end position="481"/>
    </location>
</feature>
<feature type="region of interest" description="Disordered" evidence="4">
    <location>
        <begin position="534"/>
        <end position="556"/>
    </location>
</feature>
<dbReference type="Gene3D" id="3.40.50.10190">
    <property type="entry name" value="BRCT domain"/>
    <property type="match status" value="2"/>
</dbReference>
<feature type="domain" description="BRCT" evidence="5">
    <location>
        <begin position="565"/>
        <end position="627"/>
    </location>
</feature>
<dbReference type="PROSITE" id="PS50172">
    <property type="entry name" value="BRCT"/>
    <property type="match status" value="2"/>
</dbReference>
<feature type="region of interest" description="Disordered" evidence="4">
    <location>
        <begin position="116"/>
        <end position="198"/>
    </location>
</feature>
<evidence type="ECO:0000259" key="5">
    <source>
        <dbReference type="PROSITE" id="PS50172"/>
    </source>
</evidence>
<gene>
    <name evidence="6" type="ORF">ACEWY4_023431</name>
</gene>
<evidence type="ECO:0000256" key="4">
    <source>
        <dbReference type="SAM" id="MobiDB-lite"/>
    </source>
</evidence>
<feature type="domain" description="BRCT" evidence="5">
    <location>
        <begin position="888"/>
        <end position="1000"/>
    </location>
</feature>
<proteinExistence type="predicted"/>
<dbReference type="PROSITE" id="PS50088">
    <property type="entry name" value="ANK_REPEAT"/>
    <property type="match status" value="3"/>
</dbReference>
<dbReference type="PANTHER" id="PTHR24171:SF8">
    <property type="entry name" value="BRCA1-ASSOCIATED RING DOMAIN PROTEIN 1"/>
    <property type="match status" value="1"/>
</dbReference>
<feature type="region of interest" description="Disordered" evidence="4">
    <location>
        <begin position="231"/>
        <end position="414"/>
    </location>
</feature>
<dbReference type="Pfam" id="PF14835">
    <property type="entry name" value="zf-RING_6"/>
    <property type="match status" value="1"/>
</dbReference>
<dbReference type="Proteomes" id="UP001591681">
    <property type="component" value="Unassembled WGS sequence"/>
</dbReference>
<dbReference type="PRINTS" id="PR01415">
    <property type="entry name" value="ANKYRIN"/>
</dbReference>
<dbReference type="SUPFAM" id="SSF48403">
    <property type="entry name" value="Ankyrin repeat"/>
    <property type="match status" value="1"/>
</dbReference>
<evidence type="ECO:0000256" key="1">
    <source>
        <dbReference type="ARBA" id="ARBA00022737"/>
    </source>
</evidence>
<dbReference type="EMBL" id="JBHFQA010000020">
    <property type="protein sequence ID" value="KAL2081578.1"/>
    <property type="molecule type" value="Genomic_DNA"/>
</dbReference>
<feature type="compositionally biased region" description="Low complexity" evidence="4">
    <location>
        <begin position="146"/>
        <end position="156"/>
    </location>
</feature>
<name>A0ABD1J303_9TELE</name>
<dbReference type="InterPro" id="IPR036770">
    <property type="entry name" value="Ankyrin_rpt-contain_sf"/>
</dbReference>
<keyword evidence="7" id="KW-1185">Reference proteome</keyword>
<dbReference type="AlphaFoldDB" id="A0ABD1J303"/>
<accession>A0ABD1J303</accession>
<feature type="compositionally biased region" description="Polar residues" evidence="4">
    <location>
        <begin position="252"/>
        <end position="261"/>
    </location>
</feature>
<dbReference type="Pfam" id="PF16589">
    <property type="entry name" value="BRCT_2"/>
    <property type="match status" value="1"/>
</dbReference>
<evidence type="ECO:0000256" key="2">
    <source>
        <dbReference type="ARBA" id="ARBA00023043"/>
    </source>
</evidence>
<dbReference type="PROSITE" id="PS50297">
    <property type="entry name" value="ANK_REP_REGION"/>
    <property type="match status" value="3"/>
</dbReference>
<feature type="repeat" description="ANK" evidence="3">
    <location>
        <begin position="482"/>
        <end position="514"/>
    </location>
</feature>
<sequence>MSDPLCLGSCEHMFCRSCAGPCAGGECSVCSTPAWVKDIQINRQLSNITTLFRNLDELLNPPEISATPPNDPCELSQETSLAVKRQKKFHIWTSPKSHRIRCRLERRGQEAAAATLFPAEALQTRPEPPKASPEPLDTSVYNFPASSQDSGSSSPSRTKASGTRKKKKQQQRKKRQTVNYRVRRATECTQRAAAAQDREKQKRALQLQVINQQWGIGVDAGGGAAAEVQELSEGQEDGGGDKQGRRSGKRVSFQSPSSPLTEVTPEENAGPTENGFPVLEPAISDVDLPGGPSITTLEPVLDSASPARRPHARTPKRGRPSDGGADQQSTPKRPRVSPGGGRRLSAAIEEEEEGEGPSALSTPPPSPHTPSSASDSRGAVRGDLDVSPGPSPSGARRSQRGQGSPGSPAFMKRNHKGETPLHLAAIKGEVKAVKRLLEEGADPNLKDNAGWTPLHEACNHGHLAVVEALILVGALLNTPGYQNDSPLHDAVKNGHMAIAKLLLDHGASQSVVNMFGLRAVDCAETAEMRGLLQGASQGAHPASSPLSPPASLSKIGGCRQKDDRITLLGTRLTQPQRRQLARAARLLGARLADAFSSTVTHVVVEEGAVPTTLSVLRGILSGCWVLRFSSAVCFLSSTAWTDFALSVLPAANHAEREHLRLEAQGCIERVNGVWCGVLRCVGELLASEREEPVRGALGSLANLFCPHPTPPLSGLFTSPVPTPLLFSPIPSPLLSPVLSSLVPTPLLSRPHPSPLLSPVLFSLVPCPLLSCPLSSPLLSPVLSSLIPDPPPHPSPQLANLFCPHPTPPLSGLFTSPVPTPLLFSPIPSPLLSPLLCCPVPTAPLSSIWGRCLAPDRVSACLQAGGRTAEAEHEAGEGPQRSRLNRDNLLPRLFDGCYFFLLGSFKRPEKADLLRLIQDGGGQVLSRQPKPDSDVTQTLSAAAYHAPPGSDQALCTQYVLYEPLGAYRPSRVRLGKVWSAPSAWLLDCISAFQLLPVPELE</sequence>